<sequence>MCTSVRTRILSRRGTHARAYATRLESVHLSEDARRTHVRRSRHYQFTTRRSRAGRDPDRIGPNWAAIGPAKLGWAGLDVGRLGRMLDWTAAGRLGDAHARLRGEGIQEFEPWARGQLS</sequence>
<name>A0A2I0JUI5_PUNGR</name>
<feature type="region of interest" description="Disordered" evidence="1">
    <location>
        <begin position="31"/>
        <end position="62"/>
    </location>
</feature>
<gene>
    <name evidence="2" type="ORF">CRG98_020061</name>
</gene>
<keyword evidence="3" id="KW-1185">Reference proteome</keyword>
<accession>A0A2I0JUI5</accession>
<comment type="caution">
    <text evidence="2">The sequence shown here is derived from an EMBL/GenBank/DDBJ whole genome shotgun (WGS) entry which is preliminary data.</text>
</comment>
<protein>
    <submittedName>
        <fullName evidence="2">Uncharacterized protein</fullName>
    </submittedName>
</protein>
<dbReference type="Proteomes" id="UP000233551">
    <property type="component" value="Unassembled WGS sequence"/>
</dbReference>
<reference evidence="2 3" key="1">
    <citation type="submission" date="2017-11" db="EMBL/GenBank/DDBJ databases">
        <title>De-novo sequencing of pomegranate (Punica granatum L.) genome.</title>
        <authorList>
            <person name="Akparov Z."/>
            <person name="Amiraslanov A."/>
            <person name="Hajiyeva S."/>
            <person name="Abbasov M."/>
            <person name="Kaur K."/>
            <person name="Hamwieh A."/>
            <person name="Solovyev V."/>
            <person name="Salamov A."/>
            <person name="Braich B."/>
            <person name="Kosarev P."/>
            <person name="Mahmoud A."/>
            <person name="Hajiyev E."/>
            <person name="Babayeva S."/>
            <person name="Izzatullayeva V."/>
            <person name="Mammadov A."/>
            <person name="Mammadov A."/>
            <person name="Sharifova S."/>
            <person name="Ojaghi J."/>
            <person name="Eynullazada K."/>
            <person name="Bayramov B."/>
            <person name="Abdulazimova A."/>
            <person name="Shahmuradov I."/>
        </authorList>
    </citation>
    <scope>NUCLEOTIDE SEQUENCE [LARGE SCALE GENOMIC DNA]</scope>
    <source>
        <strain evidence="3">cv. AG2017</strain>
        <tissue evidence="2">Leaf</tissue>
    </source>
</reference>
<evidence type="ECO:0000256" key="1">
    <source>
        <dbReference type="SAM" id="MobiDB-lite"/>
    </source>
</evidence>
<proteinExistence type="predicted"/>
<dbReference type="EMBL" id="PGOL01001267">
    <property type="protein sequence ID" value="PKI59533.1"/>
    <property type="molecule type" value="Genomic_DNA"/>
</dbReference>
<evidence type="ECO:0000313" key="3">
    <source>
        <dbReference type="Proteomes" id="UP000233551"/>
    </source>
</evidence>
<organism evidence="2 3">
    <name type="scientific">Punica granatum</name>
    <name type="common">Pomegranate</name>
    <dbReference type="NCBI Taxonomy" id="22663"/>
    <lineage>
        <taxon>Eukaryota</taxon>
        <taxon>Viridiplantae</taxon>
        <taxon>Streptophyta</taxon>
        <taxon>Embryophyta</taxon>
        <taxon>Tracheophyta</taxon>
        <taxon>Spermatophyta</taxon>
        <taxon>Magnoliopsida</taxon>
        <taxon>eudicotyledons</taxon>
        <taxon>Gunneridae</taxon>
        <taxon>Pentapetalae</taxon>
        <taxon>rosids</taxon>
        <taxon>malvids</taxon>
        <taxon>Myrtales</taxon>
        <taxon>Lythraceae</taxon>
        <taxon>Punica</taxon>
    </lineage>
</organism>
<dbReference type="AlphaFoldDB" id="A0A2I0JUI5"/>
<evidence type="ECO:0000313" key="2">
    <source>
        <dbReference type="EMBL" id="PKI59533.1"/>
    </source>
</evidence>